<dbReference type="Gene3D" id="2.40.50.140">
    <property type="entry name" value="Nucleic acid-binding proteins"/>
    <property type="match status" value="1"/>
</dbReference>
<dbReference type="EMBL" id="FNSD01000001">
    <property type="protein sequence ID" value="SEC40131.1"/>
    <property type="molecule type" value="Genomic_DNA"/>
</dbReference>
<dbReference type="SUPFAM" id="SSF50249">
    <property type="entry name" value="Nucleic acid-binding proteins"/>
    <property type="match status" value="1"/>
</dbReference>
<comment type="similarity">
    <text evidence="1 7">Belongs to the RecO family.</text>
</comment>
<gene>
    <name evidence="7" type="primary">recO</name>
    <name evidence="9" type="ORF">SAMN05443244_3368</name>
</gene>
<dbReference type="SUPFAM" id="SSF57863">
    <property type="entry name" value="ArfGap/RecO-like zinc finger"/>
    <property type="match status" value="1"/>
</dbReference>
<dbReference type="GO" id="GO:0006310">
    <property type="term" value="P:DNA recombination"/>
    <property type="evidence" value="ECO:0007669"/>
    <property type="project" value="UniProtKB-UniRule"/>
</dbReference>
<dbReference type="PANTHER" id="PTHR33991">
    <property type="entry name" value="DNA REPAIR PROTEIN RECO"/>
    <property type="match status" value="1"/>
</dbReference>
<reference evidence="9 10" key="1">
    <citation type="submission" date="2016-10" db="EMBL/GenBank/DDBJ databases">
        <authorList>
            <person name="de Groot N.N."/>
        </authorList>
    </citation>
    <scope>NUCLEOTIDE SEQUENCE [LARGE SCALE GENOMIC DNA]</scope>
    <source>
        <strain evidence="9 10">AB35.6</strain>
    </source>
</reference>
<evidence type="ECO:0000313" key="9">
    <source>
        <dbReference type="EMBL" id="SEC40131.1"/>
    </source>
</evidence>
<evidence type="ECO:0000256" key="2">
    <source>
        <dbReference type="ARBA" id="ARBA00021310"/>
    </source>
</evidence>
<evidence type="ECO:0000259" key="8">
    <source>
        <dbReference type="Pfam" id="PF11967"/>
    </source>
</evidence>
<evidence type="ECO:0000256" key="5">
    <source>
        <dbReference type="ARBA" id="ARBA00023204"/>
    </source>
</evidence>
<sequence>MAGDCNIATIQQSEGIVLRTWPFGEADLMVAVFTREQGVVRGVARHAMRSLRRFGGALEPMTYVRAEWAERPKQDVVRLDRFEILWSPLRDSVDYPRATALAFMAEVLEGALPDHAVEDDVFRLTLAAATHLKGTNLGLPVTYFALWITRLLGWMPDLNRCAISGETLRAQAVYYSPMRDGVFTAKFRPSGSVLLPTEAIATASRIFRKPLPDLLAEEPPARGAVQQLRRFAITILERHLEDRLRSARALTLL</sequence>
<keyword evidence="3 7" id="KW-0227">DNA damage</keyword>
<evidence type="ECO:0000256" key="3">
    <source>
        <dbReference type="ARBA" id="ARBA00022763"/>
    </source>
</evidence>
<evidence type="ECO:0000256" key="4">
    <source>
        <dbReference type="ARBA" id="ARBA00023172"/>
    </source>
</evidence>
<organism evidence="9 10">
    <name type="scientific">Terriglobus roseus</name>
    <dbReference type="NCBI Taxonomy" id="392734"/>
    <lineage>
        <taxon>Bacteria</taxon>
        <taxon>Pseudomonadati</taxon>
        <taxon>Acidobacteriota</taxon>
        <taxon>Terriglobia</taxon>
        <taxon>Terriglobales</taxon>
        <taxon>Acidobacteriaceae</taxon>
        <taxon>Terriglobus</taxon>
    </lineage>
</organism>
<dbReference type="Pfam" id="PF02565">
    <property type="entry name" value="RecO_C"/>
    <property type="match status" value="1"/>
</dbReference>
<dbReference type="RefSeq" id="WP_348270848.1">
    <property type="nucleotide sequence ID" value="NZ_FNSD01000001.1"/>
</dbReference>
<protein>
    <recommendedName>
        <fullName evidence="2 7">DNA repair protein RecO</fullName>
    </recommendedName>
    <alternativeName>
        <fullName evidence="6 7">Recombination protein O</fullName>
    </alternativeName>
</protein>
<name>A0A1H4S8D9_9BACT</name>
<evidence type="ECO:0000256" key="1">
    <source>
        <dbReference type="ARBA" id="ARBA00007452"/>
    </source>
</evidence>
<evidence type="ECO:0000256" key="7">
    <source>
        <dbReference type="HAMAP-Rule" id="MF_00201"/>
    </source>
</evidence>
<evidence type="ECO:0000313" key="10">
    <source>
        <dbReference type="Proteomes" id="UP000182409"/>
    </source>
</evidence>
<proteinExistence type="inferred from homology"/>
<dbReference type="InterPro" id="IPR037278">
    <property type="entry name" value="ARFGAP/RecO"/>
</dbReference>
<evidence type="ECO:0000256" key="6">
    <source>
        <dbReference type="ARBA" id="ARBA00033409"/>
    </source>
</evidence>
<dbReference type="NCBIfam" id="TIGR00613">
    <property type="entry name" value="reco"/>
    <property type="match status" value="1"/>
</dbReference>
<dbReference type="AlphaFoldDB" id="A0A1H4S8D9"/>
<dbReference type="Gene3D" id="1.20.1440.120">
    <property type="entry name" value="Recombination protein O, C-terminal domain"/>
    <property type="match status" value="1"/>
</dbReference>
<dbReference type="InterPro" id="IPR003717">
    <property type="entry name" value="RecO"/>
</dbReference>
<dbReference type="InterPro" id="IPR022572">
    <property type="entry name" value="DNA_rep/recomb_RecO_N"/>
</dbReference>
<keyword evidence="4 7" id="KW-0233">DNA recombination</keyword>
<dbReference type="Proteomes" id="UP000182409">
    <property type="component" value="Unassembled WGS sequence"/>
</dbReference>
<dbReference type="InterPro" id="IPR042242">
    <property type="entry name" value="RecO_C"/>
</dbReference>
<dbReference type="GO" id="GO:0006302">
    <property type="term" value="P:double-strand break repair"/>
    <property type="evidence" value="ECO:0007669"/>
    <property type="project" value="TreeGrafter"/>
</dbReference>
<feature type="domain" description="DNA replication/recombination mediator RecO N-terminal" evidence="8">
    <location>
        <begin position="12"/>
        <end position="85"/>
    </location>
</feature>
<keyword evidence="5 7" id="KW-0234">DNA repair</keyword>
<dbReference type="PANTHER" id="PTHR33991:SF1">
    <property type="entry name" value="DNA REPAIR PROTEIN RECO"/>
    <property type="match status" value="1"/>
</dbReference>
<dbReference type="InterPro" id="IPR012340">
    <property type="entry name" value="NA-bd_OB-fold"/>
</dbReference>
<dbReference type="HAMAP" id="MF_00201">
    <property type="entry name" value="RecO"/>
    <property type="match status" value="1"/>
</dbReference>
<comment type="function">
    <text evidence="7">Involved in DNA repair and RecF pathway recombination.</text>
</comment>
<accession>A0A1H4S8D9</accession>
<dbReference type="GO" id="GO:0043590">
    <property type="term" value="C:bacterial nucleoid"/>
    <property type="evidence" value="ECO:0007669"/>
    <property type="project" value="TreeGrafter"/>
</dbReference>
<dbReference type="Pfam" id="PF11967">
    <property type="entry name" value="RecO_N"/>
    <property type="match status" value="1"/>
</dbReference>